<protein>
    <submittedName>
        <fullName evidence="3">Uncharacterized protein</fullName>
    </submittedName>
</protein>
<keyword evidence="2" id="KW-0472">Membrane</keyword>
<dbReference type="AlphaFoldDB" id="A0A165ZEQ6"/>
<reference evidence="3 4" key="1">
    <citation type="journal article" date="2016" name="Mol. Biol. Evol.">
        <title>Comparative Genomics of Early-Diverging Mushroom-Forming Fungi Provides Insights into the Origins of Lignocellulose Decay Capabilities.</title>
        <authorList>
            <person name="Nagy L.G."/>
            <person name="Riley R."/>
            <person name="Tritt A."/>
            <person name="Adam C."/>
            <person name="Daum C."/>
            <person name="Floudas D."/>
            <person name="Sun H."/>
            <person name="Yadav J.S."/>
            <person name="Pangilinan J."/>
            <person name="Larsson K.H."/>
            <person name="Matsuura K."/>
            <person name="Barry K."/>
            <person name="Labutti K."/>
            <person name="Kuo R."/>
            <person name="Ohm R.A."/>
            <person name="Bhattacharya S.S."/>
            <person name="Shirouzu T."/>
            <person name="Yoshinaga Y."/>
            <person name="Martin F.M."/>
            <person name="Grigoriev I.V."/>
            <person name="Hibbett D.S."/>
        </authorList>
    </citation>
    <scope>NUCLEOTIDE SEQUENCE [LARGE SCALE GENOMIC DNA]</scope>
    <source>
        <strain evidence="3 4">HHB12029</strain>
    </source>
</reference>
<gene>
    <name evidence="3" type="ORF">EXIGLDRAFT_357256</name>
</gene>
<feature type="region of interest" description="Disordered" evidence="1">
    <location>
        <begin position="145"/>
        <end position="164"/>
    </location>
</feature>
<feature type="region of interest" description="Disordered" evidence="1">
    <location>
        <begin position="174"/>
        <end position="210"/>
    </location>
</feature>
<keyword evidence="2" id="KW-1133">Transmembrane helix</keyword>
<accession>A0A165ZEQ6</accession>
<feature type="compositionally biased region" description="Polar residues" evidence="1">
    <location>
        <begin position="152"/>
        <end position="161"/>
    </location>
</feature>
<keyword evidence="2" id="KW-0812">Transmembrane</keyword>
<evidence type="ECO:0000256" key="1">
    <source>
        <dbReference type="SAM" id="MobiDB-lite"/>
    </source>
</evidence>
<proteinExistence type="predicted"/>
<sequence length="283" mass="32191">MSSKAGHSRRRPLMALQDTFLAPSVASLVLRPLIPCSPLVHNFLECTRAPVRHRHLQHCFLSRAPRRRLQAARPRPPRPSRRTRLTRPALDLVYVSALGLLVSITSRTLILFQMVEQCPICTLATGAFWIHTARTGSRCRRIRRSQEPLPSARSQNSTRACSCTRRLASGRPRARRLFGLSSSRDTSQRARHRLRGRTLPEPALPTVEEDGPSLHARTRYAVQHPRVLMQYDISSMKTPSHATVARTSNLPTPREISMPNTRLRRFLSQPGHDQHEIPKFSRQ</sequence>
<organism evidence="3 4">
    <name type="scientific">Exidia glandulosa HHB12029</name>
    <dbReference type="NCBI Taxonomy" id="1314781"/>
    <lineage>
        <taxon>Eukaryota</taxon>
        <taxon>Fungi</taxon>
        <taxon>Dikarya</taxon>
        <taxon>Basidiomycota</taxon>
        <taxon>Agaricomycotina</taxon>
        <taxon>Agaricomycetes</taxon>
        <taxon>Auriculariales</taxon>
        <taxon>Exidiaceae</taxon>
        <taxon>Exidia</taxon>
    </lineage>
</organism>
<evidence type="ECO:0000256" key="2">
    <source>
        <dbReference type="SAM" id="Phobius"/>
    </source>
</evidence>
<dbReference type="Proteomes" id="UP000077266">
    <property type="component" value="Unassembled WGS sequence"/>
</dbReference>
<keyword evidence="4" id="KW-1185">Reference proteome</keyword>
<name>A0A165ZEQ6_EXIGL</name>
<evidence type="ECO:0000313" key="3">
    <source>
        <dbReference type="EMBL" id="KZV82029.1"/>
    </source>
</evidence>
<feature type="transmembrane region" description="Helical" evidence="2">
    <location>
        <begin position="92"/>
        <end position="112"/>
    </location>
</feature>
<dbReference type="EMBL" id="KV426350">
    <property type="protein sequence ID" value="KZV82029.1"/>
    <property type="molecule type" value="Genomic_DNA"/>
</dbReference>
<evidence type="ECO:0000313" key="4">
    <source>
        <dbReference type="Proteomes" id="UP000077266"/>
    </source>
</evidence>
<dbReference type="InParanoid" id="A0A165ZEQ6"/>